<comment type="caution">
    <text evidence="3">The sequence shown here is derived from an EMBL/GenBank/DDBJ whole genome shotgun (WGS) entry which is preliminary data.</text>
</comment>
<sequence length="769" mass="86294">MAGRPLPPNPVRPPVLHRPIPAGRHRDSRPPPRLKRATSCRTRWFDLVRQGKATPVGPAGPGVDEAASGGAVQLRWRRRARATRWPAGMGMAGWRWLRRSRRLPRNRLRAGAVSEIRRIPHRGGQVQAPRQGVGPVYQRRYTVRVSDAPLPAAQLIERLGDDLNAASPVEVAVFDKTSGTSRRLEVGDEYVVHMPGPWNCPVRVVERTPVSFRFATLHGHMEAGEIEFRARDVPDGLVFTIESWARSADRLAYVLYERLGIAKEMQLHMWAHFCTRAAEMSGGRIVGDVEVSTERADVTEPGRWQRLLAGTVTASFARTFALAARLRERPLHPRGLVVEATLILHGTSRYWGVPFLDDRAELPGQVRLSRALGLPSALPDVLGLALRWRQPRTGGTQATAELLLATTGHARLGRHLLRPARRWSPAFYGSLLAHRAGDRRVLVGAAARRAQRVPGGLGPLARALDERPLLLDLLVATEFGPWERFGELRLHGPARTDDSEPTRFNPALNPVPELPPAGLLQQVRGPTYTAVQRRRRGTSQGGGPMKRSTRVLRRMRQYHADLRRLPLNFDPSRYDMSRPQRGWHVDDYRQPLPAEPPGPPVAGGSWEAARSLVRNYAYADRRIIREVCHSGPPEPGRNMLLEGRFYGLRFLLGLRVGDVVDGVVERDGHQARVWGWNYGTLEGHLERGQMDQEVRKWLDTGEVEFHVHAFSQRAPIPNPIVRLGFILFGRFTQVRFYRRACRRMEKLTKAALAAQRRAPGNEPARPRAG</sequence>
<evidence type="ECO:0000256" key="1">
    <source>
        <dbReference type="SAM" id="MobiDB-lite"/>
    </source>
</evidence>
<feature type="region of interest" description="Disordered" evidence="1">
    <location>
        <begin position="1"/>
        <end position="36"/>
    </location>
</feature>
<dbReference type="SUPFAM" id="SSF56634">
    <property type="entry name" value="Heme-dependent catalase-like"/>
    <property type="match status" value="1"/>
</dbReference>
<evidence type="ECO:0000313" key="4">
    <source>
        <dbReference type="Proteomes" id="UP000295578"/>
    </source>
</evidence>
<feature type="domain" description="DUF1990" evidence="2">
    <location>
        <begin position="180"/>
        <end position="256"/>
    </location>
</feature>
<evidence type="ECO:0000259" key="2">
    <source>
        <dbReference type="Pfam" id="PF09348"/>
    </source>
</evidence>
<feature type="domain" description="DUF1990" evidence="2">
    <location>
        <begin position="579"/>
        <end position="742"/>
    </location>
</feature>
<dbReference type="OrthoDB" id="3368165at2"/>
<protein>
    <submittedName>
        <fullName evidence="3">DUF1990 family protein</fullName>
    </submittedName>
</protein>
<dbReference type="Proteomes" id="UP000295578">
    <property type="component" value="Unassembled WGS sequence"/>
</dbReference>
<dbReference type="AlphaFoldDB" id="A0A4R5A3T2"/>
<dbReference type="InterPro" id="IPR018960">
    <property type="entry name" value="DUF1990"/>
</dbReference>
<dbReference type="EMBL" id="SMKY01000308">
    <property type="protein sequence ID" value="TDD66491.1"/>
    <property type="molecule type" value="Genomic_DNA"/>
</dbReference>
<organism evidence="3 4">
    <name type="scientific">Actinomadura darangshiensis</name>
    <dbReference type="NCBI Taxonomy" id="705336"/>
    <lineage>
        <taxon>Bacteria</taxon>
        <taxon>Bacillati</taxon>
        <taxon>Actinomycetota</taxon>
        <taxon>Actinomycetes</taxon>
        <taxon>Streptosporangiales</taxon>
        <taxon>Thermomonosporaceae</taxon>
        <taxon>Actinomadura</taxon>
    </lineage>
</organism>
<name>A0A4R5A3T2_9ACTN</name>
<accession>A0A4R5A3T2</accession>
<keyword evidence="4" id="KW-1185">Reference proteome</keyword>
<evidence type="ECO:0000313" key="3">
    <source>
        <dbReference type="EMBL" id="TDD66491.1"/>
    </source>
</evidence>
<proteinExistence type="predicted"/>
<dbReference type="Pfam" id="PF09348">
    <property type="entry name" value="DUF1990"/>
    <property type="match status" value="2"/>
</dbReference>
<reference evidence="3 4" key="1">
    <citation type="submission" date="2019-03" db="EMBL/GenBank/DDBJ databases">
        <title>Draft genome sequences of novel Actinobacteria.</title>
        <authorList>
            <person name="Sahin N."/>
            <person name="Ay H."/>
            <person name="Saygin H."/>
        </authorList>
    </citation>
    <scope>NUCLEOTIDE SEQUENCE [LARGE SCALE GENOMIC DNA]</scope>
    <source>
        <strain evidence="3 4">DSM 45941</strain>
    </source>
</reference>
<dbReference type="GO" id="GO:0020037">
    <property type="term" value="F:heme binding"/>
    <property type="evidence" value="ECO:0007669"/>
    <property type="project" value="InterPro"/>
</dbReference>
<dbReference type="InterPro" id="IPR020835">
    <property type="entry name" value="Catalase_sf"/>
</dbReference>
<feature type="compositionally biased region" description="Pro residues" evidence="1">
    <location>
        <begin position="1"/>
        <end position="13"/>
    </location>
</feature>
<gene>
    <name evidence="3" type="ORF">E1293_39145</name>
</gene>